<dbReference type="RefSeq" id="WP_147202074.1">
    <property type="nucleotide sequence ID" value="NZ_BJYT01000001.1"/>
</dbReference>
<dbReference type="SUPFAM" id="SSF56176">
    <property type="entry name" value="FAD-binding/transporter-associated domain-like"/>
    <property type="match status" value="1"/>
</dbReference>
<keyword evidence="3" id="KW-0285">Flavoprotein</keyword>
<dbReference type="InterPro" id="IPR016166">
    <property type="entry name" value="FAD-bd_PCMH"/>
</dbReference>
<evidence type="ECO:0000313" key="8">
    <source>
        <dbReference type="Proteomes" id="UP000321513"/>
    </source>
</evidence>
<accession>A0A512B806</accession>
<reference evidence="7 8" key="1">
    <citation type="submission" date="2019-07" db="EMBL/GenBank/DDBJ databases">
        <title>Whole genome shotgun sequence of Segetibacter aerophilus NBRC 106135.</title>
        <authorList>
            <person name="Hosoyama A."/>
            <person name="Uohara A."/>
            <person name="Ohji S."/>
            <person name="Ichikawa N."/>
        </authorList>
    </citation>
    <scope>NUCLEOTIDE SEQUENCE [LARGE SCALE GENOMIC DNA]</scope>
    <source>
        <strain evidence="7 8">NBRC 106135</strain>
    </source>
</reference>
<dbReference type="Pfam" id="PF08031">
    <property type="entry name" value="BBE"/>
    <property type="match status" value="1"/>
</dbReference>
<name>A0A512B806_9BACT</name>
<comment type="caution">
    <text evidence="7">The sequence shown here is derived from an EMBL/GenBank/DDBJ whole genome shotgun (WGS) entry which is preliminary data.</text>
</comment>
<dbReference type="PANTHER" id="PTHR42973">
    <property type="entry name" value="BINDING OXIDOREDUCTASE, PUTATIVE (AFU_ORTHOLOGUE AFUA_1G17690)-RELATED"/>
    <property type="match status" value="1"/>
</dbReference>
<dbReference type="OrthoDB" id="545125at2"/>
<evidence type="ECO:0000256" key="2">
    <source>
        <dbReference type="ARBA" id="ARBA00005466"/>
    </source>
</evidence>
<organism evidence="7 8">
    <name type="scientific">Segetibacter aerophilus</name>
    <dbReference type="NCBI Taxonomy" id="670293"/>
    <lineage>
        <taxon>Bacteria</taxon>
        <taxon>Pseudomonadati</taxon>
        <taxon>Bacteroidota</taxon>
        <taxon>Chitinophagia</taxon>
        <taxon>Chitinophagales</taxon>
        <taxon>Chitinophagaceae</taxon>
        <taxon>Segetibacter</taxon>
    </lineage>
</organism>
<dbReference type="GO" id="GO:0016491">
    <property type="term" value="F:oxidoreductase activity"/>
    <property type="evidence" value="ECO:0007669"/>
    <property type="project" value="UniProtKB-KW"/>
</dbReference>
<dbReference type="PROSITE" id="PS51387">
    <property type="entry name" value="FAD_PCMH"/>
    <property type="match status" value="1"/>
</dbReference>
<evidence type="ECO:0000256" key="1">
    <source>
        <dbReference type="ARBA" id="ARBA00001974"/>
    </source>
</evidence>
<comment type="similarity">
    <text evidence="2">Belongs to the oxygen-dependent FAD-linked oxidoreductase family.</text>
</comment>
<dbReference type="Pfam" id="PF01565">
    <property type="entry name" value="FAD_binding_4"/>
    <property type="match status" value="1"/>
</dbReference>
<sequence length="459" mass="50868">MSFENVALAGTSAEVVGKELQPFIAGKIFIEGDVEYDMARTIWNGMIDRKPAIIVECKNSDDVKLAVEFAGKQGMLVSVKCGGHNVAGNAVCNGGLMIDLSAMKEIEVDSQNKKIRAQGGVLWQELDKATQVYGLATTGGTVSDTGIAGLTLGGGMGYLMGKHGLSCDNLLSAEIVIASGELLKVDKDNNADLFWAIRGGGGNFGIVTVFEFSLHSVGPNILAGLILYPMDQAKEMLQYYRDNIRHTSSEIITYTGFLVTPDGLPVCFILPTWLGPLEEGEEQLARLRSFGTPIVDLVSEIPYTQLQSLFDSATPTGMRRYWKSGYFTEISDELIDIFIRNVAKRPSPYSPVLFFHMRGAAAITPAEETAFVHRGDQWDVDIISQWIEAEEDEININWTRSFWKEIEPFSKGVYVNHLDSDDNERVKNAYGVNYEKLRQIKRKYDPSNFFRLNNNILPS</sequence>
<comment type="cofactor">
    <cofactor evidence="1">
        <name>FAD</name>
        <dbReference type="ChEBI" id="CHEBI:57692"/>
    </cofactor>
</comment>
<dbReference type="GO" id="GO:0071949">
    <property type="term" value="F:FAD binding"/>
    <property type="evidence" value="ECO:0007669"/>
    <property type="project" value="InterPro"/>
</dbReference>
<keyword evidence="4" id="KW-0274">FAD</keyword>
<dbReference type="InterPro" id="IPR006094">
    <property type="entry name" value="Oxid_FAD_bind_N"/>
</dbReference>
<dbReference type="EMBL" id="BJYT01000001">
    <property type="protein sequence ID" value="GEO08093.1"/>
    <property type="molecule type" value="Genomic_DNA"/>
</dbReference>
<evidence type="ECO:0000256" key="3">
    <source>
        <dbReference type="ARBA" id="ARBA00022630"/>
    </source>
</evidence>
<gene>
    <name evidence="7" type="ORF">SAE01_05890</name>
</gene>
<evidence type="ECO:0000256" key="4">
    <source>
        <dbReference type="ARBA" id="ARBA00022827"/>
    </source>
</evidence>
<proteinExistence type="inferred from homology"/>
<dbReference type="Proteomes" id="UP000321513">
    <property type="component" value="Unassembled WGS sequence"/>
</dbReference>
<protein>
    <submittedName>
        <fullName evidence="7">FAD-linked oxidase</fullName>
    </submittedName>
</protein>
<dbReference type="InterPro" id="IPR016169">
    <property type="entry name" value="FAD-bd_PCMH_sub2"/>
</dbReference>
<keyword evidence="5" id="KW-0560">Oxidoreductase</keyword>
<evidence type="ECO:0000259" key="6">
    <source>
        <dbReference type="PROSITE" id="PS51387"/>
    </source>
</evidence>
<dbReference type="InterPro" id="IPR016167">
    <property type="entry name" value="FAD-bd_PCMH_sub1"/>
</dbReference>
<evidence type="ECO:0000256" key="5">
    <source>
        <dbReference type="ARBA" id="ARBA00023002"/>
    </source>
</evidence>
<dbReference type="Gene3D" id="3.30.465.10">
    <property type="match status" value="1"/>
</dbReference>
<evidence type="ECO:0000313" key="7">
    <source>
        <dbReference type="EMBL" id="GEO08093.1"/>
    </source>
</evidence>
<dbReference type="Gene3D" id="3.30.43.10">
    <property type="entry name" value="Uridine Diphospho-n-acetylenolpyruvylglucosamine Reductase, domain 2"/>
    <property type="match status" value="1"/>
</dbReference>
<dbReference type="AlphaFoldDB" id="A0A512B806"/>
<dbReference type="InterPro" id="IPR012951">
    <property type="entry name" value="BBE"/>
</dbReference>
<keyword evidence="8" id="KW-1185">Reference proteome</keyword>
<dbReference type="InterPro" id="IPR036318">
    <property type="entry name" value="FAD-bd_PCMH-like_sf"/>
</dbReference>
<dbReference type="InterPro" id="IPR050416">
    <property type="entry name" value="FAD-linked_Oxidoreductase"/>
</dbReference>
<dbReference type="Gene3D" id="3.40.462.20">
    <property type="match status" value="1"/>
</dbReference>
<dbReference type="PANTHER" id="PTHR42973:SF39">
    <property type="entry name" value="FAD-BINDING PCMH-TYPE DOMAIN-CONTAINING PROTEIN"/>
    <property type="match status" value="1"/>
</dbReference>
<feature type="domain" description="FAD-binding PCMH-type" evidence="6">
    <location>
        <begin position="47"/>
        <end position="217"/>
    </location>
</feature>